<sequence length="61" mass="6890">MTNHWIDIRNSDCVMIIGSNAAENHPISFKWVTKAKERGAKLISVDPRFTRTSSKADIYAP</sequence>
<dbReference type="EMBL" id="BARS01057380">
    <property type="protein sequence ID" value="GAG50870.1"/>
    <property type="molecule type" value="Genomic_DNA"/>
</dbReference>
<dbReference type="GO" id="GO:0009055">
    <property type="term" value="F:electron transfer activity"/>
    <property type="evidence" value="ECO:0007669"/>
    <property type="project" value="TreeGrafter"/>
</dbReference>
<comment type="cofactor">
    <cofactor evidence="1">
        <name>[4Fe-4S] cluster</name>
        <dbReference type="ChEBI" id="CHEBI:49883"/>
    </cofactor>
</comment>
<evidence type="ECO:0000256" key="3">
    <source>
        <dbReference type="ARBA" id="ARBA00010312"/>
    </source>
</evidence>
<evidence type="ECO:0000256" key="5">
    <source>
        <dbReference type="ARBA" id="ARBA00023002"/>
    </source>
</evidence>
<gene>
    <name evidence="7" type="ORF">S01H1_84150</name>
</gene>
<keyword evidence="5" id="KW-0560">Oxidoreductase</keyword>
<dbReference type="GO" id="GO:0030151">
    <property type="term" value="F:molybdenum ion binding"/>
    <property type="evidence" value="ECO:0007669"/>
    <property type="project" value="TreeGrafter"/>
</dbReference>
<dbReference type="AlphaFoldDB" id="X0Y516"/>
<dbReference type="GO" id="GO:0016491">
    <property type="term" value="F:oxidoreductase activity"/>
    <property type="evidence" value="ECO:0007669"/>
    <property type="project" value="UniProtKB-KW"/>
</dbReference>
<keyword evidence="4" id="KW-0411">Iron-sulfur</keyword>
<keyword evidence="4" id="KW-0004">4Fe-4S</keyword>
<dbReference type="PANTHER" id="PTHR43598">
    <property type="entry name" value="TUNGSTEN-CONTAINING FORMYLMETHANOFURAN DEHYDROGENASE 2 SUBUNIT B"/>
    <property type="match status" value="1"/>
</dbReference>
<protein>
    <recommendedName>
        <fullName evidence="6">Molybdopterin oxidoreductase domain-containing protein</fullName>
    </recommendedName>
</protein>
<evidence type="ECO:0000259" key="6">
    <source>
        <dbReference type="Pfam" id="PF00384"/>
    </source>
</evidence>
<organism evidence="7">
    <name type="scientific">marine sediment metagenome</name>
    <dbReference type="NCBI Taxonomy" id="412755"/>
    <lineage>
        <taxon>unclassified sequences</taxon>
        <taxon>metagenomes</taxon>
        <taxon>ecological metagenomes</taxon>
    </lineage>
</organism>
<keyword evidence="4" id="KW-0479">Metal-binding</keyword>
<proteinExistence type="inferred from homology"/>
<dbReference type="Gene3D" id="3.40.228.10">
    <property type="entry name" value="Dimethylsulfoxide Reductase, domain 2"/>
    <property type="match status" value="1"/>
</dbReference>
<dbReference type="GO" id="GO:0051539">
    <property type="term" value="F:4 iron, 4 sulfur cluster binding"/>
    <property type="evidence" value="ECO:0007669"/>
    <property type="project" value="UniProtKB-KW"/>
</dbReference>
<dbReference type="PANTHER" id="PTHR43598:SF1">
    <property type="entry name" value="FORMATE DEHYDROGENASE-O MAJOR SUBUNIT"/>
    <property type="match status" value="1"/>
</dbReference>
<feature type="non-terminal residue" evidence="7">
    <location>
        <position position="61"/>
    </location>
</feature>
<accession>X0Y516</accession>
<reference evidence="7" key="1">
    <citation type="journal article" date="2014" name="Front. Microbiol.">
        <title>High frequency of phylogenetically diverse reductive dehalogenase-homologous genes in deep subseafloor sedimentary metagenomes.</title>
        <authorList>
            <person name="Kawai M."/>
            <person name="Futagami T."/>
            <person name="Toyoda A."/>
            <person name="Takaki Y."/>
            <person name="Nishi S."/>
            <person name="Hori S."/>
            <person name="Arai W."/>
            <person name="Tsubouchi T."/>
            <person name="Morono Y."/>
            <person name="Uchiyama I."/>
            <person name="Ito T."/>
            <person name="Fujiyama A."/>
            <person name="Inagaki F."/>
            <person name="Takami H."/>
        </authorList>
    </citation>
    <scope>NUCLEOTIDE SEQUENCE</scope>
    <source>
        <strain evidence="7">Expedition CK06-06</strain>
    </source>
</reference>
<comment type="caution">
    <text evidence="7">The sequence shown here is derived from an EMBL/GenBank/DDBJ whole genome shotgun (WGS) entry which is preliminary data.</text>
</comment>
<dbReference type="SUPFAM" id="SSF53706">
    <property type="entry name" value="Formate dehydrogenase/DMSO reductase, domains 1-3"/>
    <property type="match status" value="1"/>
</dbReference>
<evidence type="ECO:0000256" key="4">
    <source>
        <dbReference type="ARBA" id="ARBA00022485"/>
    </source>
</evidence>
<comment type="subcellular location">
    <subcellularLocation>
        <location evidence="2">Cell envelope</location>
    </subcellularLocation>
</comment>
<dbReference type="Pfam" id="PF00384">
    <property type="entry name" value="Molybdopterin"/>
    <property type="match status" value="1"/>
</dbReference>
<comment type="similarity">
    <text evidence="3">Belongs to the prokaryotic molybdopterin-containing oxidoreductase family.</text>
</comment>
<name>X0Y516_9ZZZZ</name>
<dbReference type="InterPro" id="IPR006656">
    <property type="entry name" value="Mopterin_OxRdtase"/>
</dbReference>
<dbReference type="GO" id="GO:0009061">
    <property type="term" value="P:anaerobic respiration"/>
    <property type="evidence" value="ECO:0007669"/>
    <property type="project" value="TreeGrafter"/>
</dbReference>
<evidence type="ECO:0000313" key="7">
    <source>
        <dbReference type="EMBL" id="GAG50870.1"/>
    </source>
</evidence>
<feature type="domain" description="Molybdopterin oxidoreductase" evidence="6">
    <location>
        <begin position="2"/>
        <end position="53"/>
    </location>
</feature>
<evidence type="ECO:0000256" key="1">
    <source>
        <dbReference type="ARBA" id="ARBA00001966"/>
    </source>
</evidence>
<keyword evidence="4" id="KW-0408">Iron</keyword>
<dbReference type="GO" id="GO:0030313">
    <property type="term" value="C:cell envelope"/>
    <property type="evidence" value="ECO:0007669"/>
    <property type="project" value="UniProtKB-SubCell"/>
</dbReference>
<evidence type="ECO:0000256" key="2">
    <source>
        <dbReference type="ARBA" id="ARBA00004196"/>
    </source>
</evidence>